<dbReference type="AlphaFoldDB" id="A0A975T8Z4"/>
<accession>A0A975T8Z4</accession>
<dbReference type="PANTHER" id="PTHR30302">
    <property type="entry name" value="HYDROGENASE 1 MATURATION PROTEASE"/>
    <property type="match status" value="1"/>
</dbReference>
<organism evidence="1 2">
    <name type="scientific">Richelia sinica FACHB-800</name>
    <dbReference type="NCBI Taxonomy" id="1357546"/>
    <lineage>
        <taxon>Bacteria</taxon>
        <taxon>Bacillati</taxon>
        <taxon>Cyanobacteriota</taxon>
        <taxon>Cyanophyceae</taxon>
        <taxon>Nostocales</taxon>
        <taxon>Nostocaceae</taxon>
        <taxon>Richelia</taxon>
    </lineage>
</organism>
<keyword evidence="1" id="KW-0378">Hydrolase</keyword>
<sequence>MNKAAMVIGYGNELRGDDAIGQRIANTVSSWHLSSVQSLAVHQLTPELAEPLAHTDLAIFVDACIDGQGENVQVELISPNGSGVVSCHLGDPRSLLALTEYIYGHCPSAWLVTVPGANFEISDRLSSTAQNGISIALIKIVHLLDQCQNLWVH</sequence>
<dbReference type="KEGG" id="rsin:B6N60_02347"/>
<dbReference type="RefSeq" id="WP_190608691.1">
    <property type="nucleotide sequence ID" value="NZ_CP021056.1"/>
</dbReference>
<reference evidence="1" key="1">
    <citation type="submission" date="2017-04" db="EMBL/GenBank/DDBJ databases">
        <title>Genome deletions in a multicellular cyanobacterial endosymbiont for morphological adaptation in marine diatoms.</title>
        <authorList>
            <person name="Wang Y."/>
            <person name="Gao H."/>
            <person name="Li R."/>
            <person name="Xu X."/>
        </authorList>
    </citation>
    <scope>NUCLEOTIDE SEQUENCE</scope>
    <source>
        <strain evidence="1">FACHB 800</strain>
    </source>
</reference>
<protein>
    <submittedName>
        <fullName evidence="1">Hydrogenase maturation protease</fullName>
    </submittedName>
</protein>
<evidence type="ECO:0000313" key="2">
    <source>
        <dbReference type="Proteomes" id="UP000683511"/>
    </source>
</evidence>
<dbReference type="NCBIfam" id="TIGR00072">
    <property type="entry name" value="hydrog_prot"/>
    <property type="match status" value="1"/>
</dbReference>
<dbReference type="InterPro" id="IPR023430">
    <property type="entry name" value="Pept_HybD-like_dom_sf"/>
</dbReference>
<dbReference type="PANTHER" id="PTHR30302:SF5">
    <property type="entry name" value="SLR1876 PROTEIN"/>
    <property type="match status" value="1"/>
</dbReference>
<dbReference type="InterPro" id="IPR000671">
    <property type="entry name" value="Peptidase_A31"/>
</dbReference>
<keyword evidence="2" id="KW-1185">Reference proteome</keyword>
<name>A0A975T8Z4_9NOST</name>
<proteinExistence type="predicted"/>
<gene>
    <name evidence="1" type="ORF">B6N60_02347</name>
</gene>
<evidence type="ECO:0000313" key="1">
    <source>
        <dbReference type="EMBL" id="QXE23657.1"/>
    </source>
</evidence>
<dbReference type="EMBL" id="CP021056">
    <property type="protein sequence ID" value="QXE23657.1"/>
    <property type="molecule type" value="Genomic_DNA"/>
</dbReference>
<dbReference type="GO" id="GO:0008047">
    <property type="term" value="F:enzyme activator activity"/>
    <property type="evidence" value="ECO:0007669"/>
    <property type="project" value="InterPro"/>
</dbReference>
<dbReference type="CDD" id="cd06066">
    <property type="entry name" value="H2MP_NAD-link-bidir"/>
    <property type="match status" value="1"/>
</dbReference>
<keyword evidence="1" id="KW-0645">Protease</keyword>
<dbReference type="Proteomes" id="UP000683511">
    <property type="component" value="Chromosome"/>
</dbReference>
<dbReference type="Gene3D" id="3.40.50.1450">
    <property type="entry name" value="HybD-like"/>
    <property type="match status" value="1"/>
</dbReference>
<dbReference type="GO" id="GO:0016485">
    <property type="term" value="P:protein processing"/>
    <property type="evidence" value="ECO:0007669"/>
    <property type="project" value="TreeGrafter"/>
</dbReference>
<dbReference type="SUPFAM" id="SSF53163">
    <property type="entry name" value="HybD-like"/>
    <property type="match status" value="1"/>
</dbReference>
<dbReference type="GO" id="GO:0004175">
    <property type="term" value="F:endopeptidase activity"/>
    <property type="evidence" value="ECO:0007669"/>
    <property type="project" value="TreeGrafter"/>
</dbReference>